<dbReference type="Proteomes" id="UP000008914">
    <property type="component" value="Chromosome"/>
</dbReference>
<dbReference type="HOGENOM" id="CLU_2682859_0_0_11"/>
<evidence type="ECO:0000313" key="1">
    <source>
        <dbReference type="EMBL" id="ADU47664.1"/>
    </source>
</evidence>
<sequence>MSQLTATVRPPAGRAFAFHLYAAGEPIEKVHYGRSPLRVFHVAGRGTGPFYVRAFVKDDQGERIAMVSERLRLR</sequence>
<keyword evidence="2" id="KW-1185">Reference proteome</keyword>
<protein>
    <submittedName>
        <fullName evidence="1">Uncharacterized protein</fullName>
    </submittedName>
</protein>
<dbReference type="KEGG" id="ica:Intca_1145"/>
<evidence type="ECO:0000313" key="2">
    <source>
        <dbReference type="Proteomes" id="UP000008914"/>
    </source>
</evidence>
<gene>
    <name evidence="1" type="ordered locus">Intca_1145</name>
</gene>
<dbReference type="EMBL" id="CP002343">
    <property type="protein sequence ID" value="ADU47664.1"/>
    <property type="molecule type" value="Genomic_DNA"/>
</dbReference>
<organism evidence="1 2">
    <name type="scientific">Intrasporangium calvum (strain ATCC 23552 / DSM 43043 / JCM 3097 / NBRC 12989 / NCIMB 10167 / NRRL B-3866 / 7 KIP)</name>
    <dbReference type="NCBI Taxonomy" id="710696"/>
    <lineage>
        <taxon>Bacteria</taxon>
        <taxon>Bacillati</taxon>
        <taxon>Actinomycetota</taxon>
        <taxon>Actinomycetes</taxon>
        <taxon>Micrococcales</taxon>
        <taxon>Intrasporangiaceae</taxon>
        <taxon>Intrasporangium</taxon>
    </lineage>
</organism>
<dbReference type="AlphaFoldDB" id="E6SEQ7"/>
<reference evidence="1 2" key="1">
    <citation type="journal article" date="2010" name="Stand. Genomic Sci.">
        <title>Complete genome sequence of Intrasporangium calvum type strain (7 KIP).</title>
        <authorList>
            <person name="Del Rio T.G."/>
            <person name="Chertkov O."/>
            <person name="Yasawong M."/>
            <person name="Lucas S."/>
            <person name="Deshpande S."/>
            <person name="Cheng J.F."/>
            <person name="Detter C."/>
            <person name="Tapia R."/>
            <person name="Han C."/>
            <person name="Goodwin L."/>
            <person name="Pitluck S."/>
            <person name="Liolios K."/>
            <person name="Ivanova N."/>
            <person name="Mavromatis K."/>
            <person name="Pati A."/>
            <person name="Chen A."/>
            <person name="Palaniappan K."/>
            <person name="Land M."/>
            <person name="Hauser L."/>
            <person name="Chang Y.J."/>
            <person name="Jeffries C.D."/>
            <person name="Rohde M."/>
            <person name="Pukall R."/>
            <person name="Sikorski J."/>
            <person name="Goker M."/>
            <person name="Woyke T."/>
            <person name="Bristow J."/>
            <person name="Eisen J.A."/>
            <person name="Markowitz V."/>
            <person name="Hugenholtz P."/>
            <person name="Kyrpides N.C."/>
            <person name="Klenk H.P."/>
            <person name="Lapidus A."/>
        </authorList>
    </citation>
    <scope>NUCLEOTIDE SEQUENCE [LARGE SCALE GENOMIC DNA]</scope>
    <source>
        <strain evidence="2">ATCC 23552 / DSM 43043 / JCM 3097 / NBRC 12989 / 7 KIP</strain>
    </source>
</reference>
<proteinExistence type="predicted"/>
<dbReference type="RefSeq" id="WP_013491981.1">
    <property type="nucleotide sequence ID" value="NC_014830.1"/>
</dbReference>
<name>E6SEQ7_INTC7</name>
<accession>E6SEQ7</accession>
<dbReference type="STRING" id="710696.Intca_1145"/>